<accession>A0A2A6CYS8</accession>
<evidence type="ECO:0000313" key="1">
    <source>
        <dbReference type="EnsemblMetazoa" id="PPA32405.1"/>
    </source>
</evidence>
<accession>A0A8R1ULJ7</accession>
<keyword evidence="2" id="KW-1185">Reference proteome</keyword>
<gene>
    <name evidence="1" type="primary">WBGene00205266</name>
</gene>
<organism evidence="1 2">
    <name type="scientific">Pristionchus pacificus</name>
    <name type="common">Parasitic nematode worm</name>
    <dbReference type="NCBI Taxonomy" id="54126"/>
    <lineage>
        <taxon>Eukaryota</taxon>
        <taxon>Metazoa</taxon>
        <taxon>Ecdysozoa</taxon>
        <taxon>Nematoda</taxon>
        <taxon>Chromadorea</taxon>
        <taxon>Rhabditida</taxon>
        <taxon>Rhabditina</taxon>
        <taxon>Diplogasteromorpha</taxon>
        <taxon>Diplogasteroidea</taxon>
        <taxon>Neodiplogasteridae</taxon>
        <taxon>Pristionchus</taxon>
    </lineage>
</organism>
<dbReference type="EnsemblMetazoa" id="PPA32405.1">
    <property type="protein sequence ID" value="PPA32405.1"/>
    <property type="gene ID" value="WBGene00205266"/>
</dbReference>
<reference evidence="2" key="1">
    <citation type="journal article" date="2008" name="Nat. Genet.">
        <title>The Pristionchus pacificus genome provides a unique perspective on nematode lifestyle and parasitism.</title>
        <authorList>
            <person name="Dieterich C."/>
            <person name="Clifton S.W."/>
            <person name="Schuster L.N."/>
            <person name="Chinwalla A."/>
            <person name="Delehaunty K."/>
            <person name="Dinkelacker I."/>
            <person name="Fulton L."/>
            <person name="Fulton R."/>
            <person name="Godfrey J."/>
            <person name="Minx P."/>
            <person name="Mitreva M."/>
            <person name="Roeseler W."/>
            <person name="Tian H."/>
            <person name="Witte H."/>
            <person name="Yang S.P."/>
            <person name="Wilson R.K."/>
            <person name="Sommer R.J."/>
        </authorList>
    </citation>
    <scope>NUCLEOTIDE SEQUENCE [LARGE SCALE GENOMIC DNA]</scope>
    <source>
        <strain evidence="2">PS312</strain>
    </source>
</reference>
<proteinExistence type="predicted"/>
<reference evidence="1" key="2">
    <citation type="submission" date="2022-06" db="UniProtKB">
        <authorList>
            <consortium name="EnsemblMetazoa"/>
        </authorList>
    </citation>
    <scope>IDENTIFICATION</scope>
    <source>
        <strain evidence="1">PS312</strain>
    </source>
</reference>
<dbReference type="AlphaFoldDB" id="A0A2A6CYS8"/>
<name>A0A2A6CYS8_PRIPA</name>
<protein>
    <submittedName>
        <fullName evidence="1">Uncharacterized protein</fullName>
    </submittedName>
</protein>
<evidence type="ECO:0000313" key="2">
    <source>
        <dbReference type="Proteomes" id="UP000005239"/>
    </source>
</evidence>
<dbReference type="Proteomes" id="UP000005239">
    <property type="component" value="Unassembled WGS sequence"/>
</dbReference>
<sequence length="150" mass="16454">MNGMRLQSNEERGQLTRGGGGGLMKNTDDVLGGWMEDGICHSSGDDDSHIWKVAKTLPNGRVTLNLDETAAEKEGKNLGEESKLIMSGSGQRKFEIRTGLDSDQKLRGYIVYLFIAYFVYSMVSAYLLCFAMKCVPSRGGYEELVAEGLA</sequence>